<evidence type="ECO:0000256" key="1">
    <source>
        <dbReference type="SAM" id="MobiDB-lite"/>
    </source>
</evidence>
<organism evidence="3">
    <name type="scientific">Thermocrispum agreste</name>
    <dbReference type="NCBI Taxonomy" id="37925"/>
    <lineage>
        <taxon>Bacteria</taxon>
        <taxon>Bacillati</taxon>
        <taxon>Actinomycetota</taxon>
        <taxon>Actinomycetes</taxon>
        <taxon>Pseudonocardiales</taxon>
        <taxon>Pseudonocardiaceae</taxon>
        <taxon>Thermocrispum</taxon>
    </lineage>
</organism>
<comment type="caution">
    <text evidence="3">The sequence shown here is derived from an EMBL/GenBank/DDBJ whole genome shotgun (WGS) entry which is preliminary data.</text>
</comment>
<dbReference type="EMBL" id="QGUI02000202">
    <property type="protein sequence ID" value="MFO7193368.1"/>
    <property type="molecule type" value="Genomic_DNA"/>
</dbReference>
<evidence type="ECO:0000313" key="2">
    <source>
        <dbReference type="EMBL" id="MFO7193368.1"/>
    </source>
</evidence>
<sequence length="267" mass="28276">MSSDRMPERYRDDPATPVPADIPTGTLFAALYADSPVEVGPVPEGQQDHFSLFVAYSAAMGWLSDDDHRGLWSMNDAGGPRSGGDKRLCAWFQVGISQVPASRPLPVQPFLQCTGTVNARLGGPPAAEVLLLLPVQCLGTRSRHAVPAMRTVGWFEAVPPEARVSAEVQVSIGRAGSREALNAAVADFLHLDQPVLTSPTTAAPSAAPTPPFDDTFWDGPATTTIALHGTLVSWEPVTLGWVAQALAECAAANDLGGSLLVTFLRRQ</sequence>
<feature type="compositionally biased region" description="Basic and acidic residues" evidence="1">
    <location>
        <begin position="1"/>
        <end position="14"/>
    </location>
</feature>
<evidence type="ECO:0000313" key="4">
    <source>
        <dbReference type="Proteomes" id="UP000249324"/>
    </source>
</evidence>
<dbReference type="AlphaFoldDB" id="A0A2W4JF72"/>
<evidence type="ECO:0000313" key="3">
    <source>
        <dbReference type="EMBL" id="PZM97131.1"/>
    </source>
</evidence>
<proteinExistence type="predicted"/>
<name>A0A2W4JF72_9PSEU</name>
<feature type="region of interest" description="Disordered" evidence="1">
    <location>
        <begin position="1"/>
        <end position="21"/>
    </location>
</feature>
<dbReference type="Proteomes" id="UP000249324">
    <property type="component" value="Unassembled WGS sequence"/>
</dbReference>
<protein>
    <submittedName>
        <fullName evidence="3">Uncharacterized protein</fullName>
    </submittedName>
</protein>
<reference evidence="3" key="2">
    <citation type="submission" date="2018-05" db="EMBL/GenBank/DDBJ databases">
        <authorList>
            <person name="Lanie J.A."/>
            <person name="Ng W.-L."/>
            <person name="Kazmierczak K.M."/>
            <person name="Andrzejewski T.M."/>
            <person name="Davidsen T.M."/>
            <person name="Wayne K.J."/>
            <person name="Tettelin H."/>
            <person name="Glass J.I."/>
            <person name="Rusch D."/>
            <person name="Podicherti R."/>
            <person name="Tsui H.-C.T."/>
            <person name="Winkler M.E."/>
        </authorList>
    </citation>
    <scope>NUCLEOTIDE SEQUENCE</scope>
    <source>
        <strain evidence="3">ZC4RG45</strain>
    </source>
</reference>
<reference evidence="2" key="4">
    <citation type="submission" date="2023-08" db="EMBL/GenBank/DDBJ databases">
        <authorList>
            <person name="Guima S.E.S."/>
            <person name="Martins L.F."/>
            <person name="Silva A.M."/>
            <person name="Setubal J.C."/>
        </authorList>
    </citation>
    <scope>NUCLEOTIDE SEQUENCE</scope>
    <source>
        <strain evidence="2">ZC4RG45</strain>
    </source>
</reference>
<reference evidence="2" key="1">
    <citation type="submission" date="2018-05" db="EMBL/GenBank/DDBJ databases">
        <authorList>
            <person name="Moura L."/>
            <person name="Setubal J.C."/>
        </authorList>
    </citation>
    <scope>NUCLEOTIDE SEQUENCE</scope>
    <source>
        <strain evidence="2">ZC4RG45</strain>
    </source>
</reference>
<reference evidence="2 4" key="3">
    <citation type="journal article" date="2021" name="BMC Genomics">
        <title>Genome-resolved metagenome and metatranscriptome analyses of thermophilic composting reveal key bacterial players and their metabolic interactions.</title>
        <authorList>
            <person name="Braga L.P.P."/>
            <person name="Pereira R.V."/>
            <person name="Martins L.F."/>
            <person name="Moura L.M.S."/>
            <person name="Sanchez F.B."/>
            <person name="Patane J.S.L."/>
            <person name="da Silva A.M."/>
            <person name="Setubal J.C."/>
        </authorList>
    </citation>
    <scope>NUCLEOTIDE SEQUENCE [LARGE SCALE GENOMIC DNA]</scope>
    <source>
        <strain evidence="2">ZC4RG45</strain>
    </source>
</reference>
<dbReference type="STRING" id="1111738.GCA_000427905_01353"/>
<accession>A0A2W4JF72</accession>
<dbReference type="EMBL" id="QGUI01000332">
    <property type="protein sequence ID" value="PZM97131.1"/>
    <property type="molecule type" value="Genomic_DNA"/>
</dbReference>
<gene>
    <name evidence="2" type="ORF">DIU77_014090</name>
    <name evidence="3" type="ORF">DIU77_09740</name>
</gene>